<protein>
    <submittedName>
        <fullName evidence="2">Uncharacterized protein</fullName>
    </submittedName>
</protein>
<accession>A0A4U9TIF1</accession>
<feature type="region of interest" description="Disordered" evidence="1">
    <location>
        <begin position="1"/>
        <end position="77"/>
    </location>
</feature>
<dbReference type="EMBL" id="CABEEZ010000016">
    <property type="protein sequence ID" value="VTR17692.1"/>
    <property type="molecule type" value="Genomic_DNA"/>
</dbReference>
<gene>
    <name evidence="2" type="ORF">NCTC12965_00414</name>
</gene>
<feature type="compositionally biased region" description="Polar residues" evidence="1">
    <location>
        <begin position="62"/>
        <end position="77"/>
    </location>
</feature>
<organism evidence="2">
    <name type="scientific">Serratia fonticola</name>
    <dbReference type="NCBI Taxonomy" id="47917"/>
    <lineage>
        <taxon>Bacteria</taxon>
        <taxon>Pseudomonadati</taxon>
        <taxon>Pseudomonadota</taxon>
        <taxon>Gammaproteobacteria</taxon>
        <taxon>Enterobacterales</taxon>
        <taxon>Yersiniaceae</taxon>
        <taxon>Serratia</taxon>
    </lineage>
</organism>
<dbReference type="AlphaFoldDB" id="A0A4U9TIF1"/>
<name>A0A4U9TIF1_SERFO</name>
<evidence type="ECO:0000256" key="1">
    <source>
        <dbReference type="SAM" id="MobiDB-lite"/>
    </source>
</evidence>
<feature type="compositionally biased region" description="Basic and acidic residues" evidence="1">
    <location>
        <begin position="1"/>
        <end position="13"/>
    </location>
</feature>
<evidence type="ECO:0000313" key="2">
    <source>
        <dbReference type="EMBL" id="VTR17692.1"/>
    </source>
</evidence>
<proteinExistence type="predicted"/>
<feature type="compositionally biased region" description="Basic residues" evidence="1">
    <location>
        <begin position="36"/>
        <end position="47"/>
    </location>
</feature>
<reference evidence="2" key="1">
    <citation type="submission" date="2019-05" db="EMBL/GenBank/DDBJ databases">
        <authorList>
            <consortium name="Pathogen Informatics"/>
        </authorList>
    </citation>
    <scope>NUCLEOTIDE SEQUENCE [LARGE SCALE GENOMIC DNA]</scope>
    <source>
        <strain evidence="2">NCTC12965</strain>
    </source>
</reference>
<sequence length="77" mass="8320">MRASQFDDQRGTGRIEQGAANGGQRAGKPQYPGLIGHRHGGKARRTQQHAGDDHRFGAKTVGNRSTKDPQSLLNELA</sequence>